<evidence type="ECO:0000256" key="4">
    <source>
        <dbReference type="ARBA" id="ARBA00022989"/>
    </source>
</evidence>
<evidence type="ECO:0000256" key="7">
    <source>
        <dbReference type="ARBA" id="ARBA00023157"/>
    </source>
</evidence>
<dbReference type="OrthoDB" id="5959154at2759"/>
<dbReference type="KEGG" id="cpic:101935065"/>
<evidence type="ECO:0000313" key="17">
    <source>
        <dbReference type="Proteomes" id="UP000694380"/>
    </source>
</evidence>
<accession>A0A8C3PBL8</accession>
<evidence type="ECO:0000256" key="14">
    <source>
        <dbReference type="RuleBase" id="RU000688"/>
    </source>
</evidence>
<dbReference type="GeneID" id="101935065"/>
<evidence type="ECO:0000259" key="15">
    <source>
        <dbReference type="PROSITE" id="PS50262"/>
    </source>
</evidence>
<evidence type="ECO:0000256" key="6">
    <source>
        <dbReference type="ARBA" id="ARBA00023136"/>
    </source>
</evidence>
<reference evidence="16" key="2">
    <citation type="submission" date="2025-09" db="UniProtKB">
        <authorList>
            <consortium name="Ensembl"/>
        </authorList>
    </citation>
    <scope>IDENTIFICATION</scope>
</reference>
<dbReference type="Ensembl" id="ENSCPBT00000036011.1">
    <property type="protein sequence ID" value="ENSCPBP00000030591.1"/>
    <property type="gene ID" value="ENSCPBG00000021532.1"/>
</dbReference>
<dbReference type="InterPro" id="IPR000276">
    <property type="entry name" value="GPCR_Rhodpsn"/>
</dbReference>
<dbReference type="GO" id="GO:0032570">
    <property type="term" value="P:response to progesterone"/>
    <property type="evidence" value="ECO:0007669"/>
    <property type="project" value="Ensembl"/>
</dbReference>
<dbReference type="RefSeq" id="XP_005290312.1">
    <property type="nucleotide sequence ID" value="XM_005290255.4"/>
</dbReference>
<organism evidence="16 17">
    <name type="scientific">Chrysemys picta bellii</name>
    <name type="common">Western painted turtle</name>
    <name type="synonym">Emys bellii</name>
    <dbReference type="NCBI Taxonomy" id="8478"/>
    <lineage>
        <taxon>Eukaryota</taxon>
        <taxon>Metazoa</taxon>
        <taxon>Chordata</taxon>
        <taxon>Craniata</taxon>
        <taxon>Vertebrata</taxon>
        <taxon>Euteleostomi</taxon>
        <taxon>Archelosauria</taxon>
        <taxon>Testudinata</taxon>
        <taxon>Testudines</taxon>
        <taxon>Cryptodira</taxon>
        <taxon>Durocryptodira</taxon>
        <taxon>Testudinoidea</taxon>
        <taxon>Emydidae</taxon>
        <taxon>Chrysemys</taxon>
    </lineage>
</organism>
<gene>
    <name evidence="16" type="primary">PTGER2</name>
</gene>
<evidence type="ECO:0000256" key="12">
    <source>
        <dbReference type="ARBA" id="ARBA00067998"/>
    </source>
</evidence>
<dbReference type="GO" id="GO:0005886">
    <property type="term" value="C:plasma membrane"/>
    <property type="evidence" value="ECO:0007669"/>
    <property type="project" value="UniProtKB-SubCell"/>
</dbReference>
<dbReference type="PRINTS" id="PR00237">
    <property type="entry name" value="GPCRRHODOPSN"/>
</dbReference>
<dbReference type="GO" id="GO:0007204">
    <property type="term" value="P:positive regulation of cytosolic calcium ion concentration"/>
    <property type="evidence" value="ECO:0007669"/>
    <property type="project" value="TreeGrafter"/>
</dbReference>
<dbReference type="PROSITE" id="PS00237">
    <property type="entry name" value="G_PROTEIN_RECEP_F1_1"/>
    <property type="match status" value="1"/>
</dbReference>
<evidence type="ECO:0000256" key="2">
    <source>
        <dbReference type="ARBA" id="ARBA00022475"/>
    </source>
</evidence>
<evidence type="ECO:0000256" key="9">
    <source>
        <dbReference type="ARBA" id="ARBA00023180"/>
    </source>
</evidence>
<keyword evidence="8 14" id="KW-0675">Receptor</keyword>
<dbReference type="GO" id="GO:0007189">
    <property type="term" value="P:adenylate cyclase-activating G protein-coupled receptor signaling pathway"/>
    <property type="evidence" value="ECO:0007669"/>
    <property type="project" value="Ensembl"/>
</dbReference>
<dbReference type="GO" id="GO:0071380">
    <property type="term" value="P:cellular response to prostaglandin E stimulus"/>
    <property type="evidence" value="ECO:0007669"/>
    <property type="project" value="Ensembl"/>
</dbReference>
<dbReference type="InterPro" id="IPR008365">
    <property type="entry name" value="Prostanoid_rcpt"/>
</dbReference>
<dbReference type="GO" id="GO:0042127">
    <property type="term" value="P:regulation of cell population proliferation"/>
    <property type="evidence" value="ECO:0007669"/>
    <property type="project" value="Ensembl"/>
</dbReference>
<evidence type="ECO:0000256" key="10">
    <source>
        <dbReference type="ARBA" id="ARBA00023224"/>
    </source>
</evidence>
<evidence type="ECO:0000256" key="11">
    <source>
        <dbReference type="ARBA" id="ARBA00055790"/>
    </source>
</evidence>
<dbReference type="PANTHER" id="PTHR11866">
    <property type="entry name" value="G-PROTEIN COUPLED RECEPTOR FAMILY 1 MEMBER"/>
    <property type="match status" value="1"/>
</dbReference>
<keyword evidence="7" id="KW-1015">Disulfide bond</keyword>
<keyword evidence="2" id="KW-1003">Cell membrane</keyword>
<keyword evidence="10 14" id="KW-0807">Transducer</keyword>
<protein>
    <recommendedName>
        <fullName evidence="12">Prostaglandin E2 receptor EP2 subtype</fullName>
    </recommendedName>
    <alternativeName>
        <fullName evidence="13">Prostanoid EP2 receptor</fullName>
    </alternativeName>
</protein>
<name>A0A8C3PBL8_CHRPI</name>
<keyword evidence="6" id="KW-0472">Membrane</keyword>
<dbReference type="GeneTree" id="ENSGT01050000244902"/>
<evidence type="ECO:0000313" key="16">
    <source>
        <dbReference type="Ensembl" id="ENSCPBP00000030591.1"/>
    </source>
</evidence>
<dbReference type="OMA" id="CSVSPFV"/>
<proteinExistence type="inferred from homology"/>
<reference evidence="16" key="1">
    <citation type="submission" date="2025-08" db="UniProtKB">
        <authorList>
            <consortium name="Ensembl"/>
        </authorList>
    </citation>
    <scope>IDENTIFICATION</scope>
</reference>
<evidence type="ECO:0000256" key="13">
    <source>
        <dbReference type="ARBA" id="ARBA00080542"/>
    </source>
</evidence>
<comment type="function">
    <text evidence="11">Receptor for prostaglandin E2 (PGE2). The activity of this receptor is mediated by G(s) proteins that stimulate adenylate cyclase. The subsequent raise in intracellular cAMP is responsible for the relaxing effect of this receptor on smooth muscle.</text>
</comment>
<comment type="subcellular location">
    <subcellularLocation>
        <location evidence="1">Cell membrane</location>
        <topology evidence="1">Multi-pass membrane protein</topology>
    </subcellularLocation>
</comment>
<dbReference type="CTD" id="5732"/>
<dbReference type="PRINTS" id="PR00581">
    <property type="entry name" value="PRSTNOIDEP2R"/>
</dbReference>
<dbReference type="GO" id="GO:0004957">
    <property type="term" value="F:prostaglandin E receptor activity"/>
    <property type="evidence" value="ECO:0007669"/>
    <property type="project" value="Ensembl"/>
</dbReference>
<keyword evidence="5 14" id="KW-0297">G-protein coupled receptor</keyword>
<evidence type="ECO:0000256" key="8">
    <source>
        <dbReference type="ARBA" id="ARBA00023170"/>
    </source>
</evidence>
<dbReference type="InterPro" id="IPR017452">
    <property type="entry name" value="GPCR_Rhodpsn_7TM"/>
</dbReference>
<keyword evidence="3 14" id="KW-0812">Transmembrane</keyword>
<dbReference type="GO" id="GO:0006954">
    <property type="term" value="P:inflammatory response"/>
    <property type="evidence" value="ECO:0007669"/>
    <property type="project" value="TreeGrafter"/>
</dbReference>
<dbReference type="GO" id="GO:0009624">
    <property type="term" value="P:response to nematode"/>
    <property type="evidence" value="ECO:0007669"/>
    <property type="project" value="Ensembl"/>
</dbReference>
<dbReference type="FunFam" id="1.20.1070.10:FF:000212">
    <property type="entry name" value="Prostaglandin E2 receptor EP2 subtype"/>
    <property type="match status" value="1"/>
</dbReference>
<feature type="domain" description="G-protein coupled receptors family 1 profile" evidence="15">
    <location>
        <begin position="35"/>
        <end position="309"/>
    </location>
</feature>
<dbReference type="Pfam" id="PF00001">
    <property type="entry name" value="7tm_1"/>
    <property type="match status" value="1"/>
</dbReference>
<keyword evidence="9" id="KW-0325">Glycoprotein</keyword>
<evidence type="ECO:0000256" key="1">
    <source>
        <dbReference type="ARBA" id="ARBA00004651"/>
    </source>
</evidence>
<dbReference type="Gene3D" id="1.20.1070.10">
    <property type="entry name" value="Rhodopsin 7-helix transmembrane proteins"/>
    <property type="match status" value="1"/>
</dbReference>
<dbReference type="SUPFAM" id="SSF81321">
    <property type="entry name" value="Family A G protein-coupled receptor-like"/>
    <property type="match status" value="1"/>
</dbReference>
<dbReference type="PANTHER" id="PTHR11866:SF8">
    <property type="entry name" value="PROSTAGLANDIN E2 RECEPTOR EP2 SUBTYPE"/>
    <property type="match status" value="1"/>
</dbReference>
<comment type="similarity">
    <text evidence="14">Belongs to the G-protein coupled receptor 1 family.</text>
</comment>
<evidence type="ECO:0000256" key="5">
    <source>
        <dbReference type="ARBA" id="ARBA00023040"/>
    </source>
</evidence>
<dbReference type="InterPro" id="IPR001923">
    <property type="entry name" value="Prostglndn_EP2_rcpt"/>
</dbReference>
<dbReference type="GO" id="GO:0032496">
    <property type="term" value="P:response to lipopolysaccharide"/>
    <property type="evidence" value="ECO:0007669"/>
    <property type="project" value="Ensembl"/>
</dbReference>
<keyword evidence="17" id="KW-1185">Reference proteome</keyword>
<dbReference type="AlphaFoldDB" id="A0A8C3PBL8"/>
<keyword evidence="4" id="KW-1133">Transmembrane helix</keyword>
<dbReference type="PROSITE" id="PS50262">
    <property type="entry name" value="G_PROTEIN_RECEP_F1_2"/>
    <property type="match status" value="1"/>
</dbReference>
<evidence type="ECO:0000256" key="3">
    <source>
        <dbReference type="ARBA" id="ARBA00022692"/>
    </source>
</evidence>
<dbReference type="PRINTS" id="PR01788">
    <property type="entry name" value="PROSTANOIDR"/>
</dbReference>
<sequence length="356" mass="39282">MSGSGSASHCETQEPLSAEESPAISAVMFSAGLLGNLTALALLARRRLGRRGRPLSLFHVLVTVLVLTDLLGTCLVSPVVLVSYGRNRTLVALAEDRRLCLYFAFAMSFFGLATMLVLFAMALERCLALGQPYLYERFVRRRSALLLALLALYAFAAAFCALPLLGFDRYVQYCPGTWCFIQMRAAQGPGGGGATYSLLYATLLLLLILAVLLCNLSVTRSLVGMHRRGQTSRRLASLEQPAGRRRLSMSEEVDHLILLAIMTITFIVCSLPFTIDAYVNKFMEIQDDKRDLLALRFLAINPIIDPWVFVILRPSVLRVIRSVLCCQMSLKSQDNMQTTTPAAESKSNKQIDLCGQ</sequence>
<dbReference type="Proteomes" id="UP000694380">
    <property type="component" value="Unplaced"/>
</dbReference>